<dbReference type="PANTHER" id="PTHR32116">
    <property type="entry name" value="GALACTURONOSYLTRANSFERASE 4-RELATED"/>
    <property type="match status" value="1"/>
</dbReference>
<keyword evidence="5" id="KW-0333">Golgi apparatus</keyword>
<dbReference type="InterPro" id="IPR029044">
    <property type="entry name" value="Nucleotide-diphossugar_trans"/>
</dbReference>
<evidence type="ECO:0000256" key="4">
    <source>
        <dbReference type="ARBA" id="ARBA00022679"/>
    </source>
</evidence>
<dbReference type="EC" id="2.4.1.-" evidence="5"/>
<keyword evidence="5" id="KW-0961">Cell wall biogenesis/degradation</keyword>
<dbReference type="GO" id="GO:0071555">
    <property type="term" value="P:cell wall organization"/>
    <property type="evidence" value="ECO:0007669"/>
    <property type="project" value="UniProtKB-KW"/>
</dbReference>
<evidence type="ECO:0000256" key="5">
    <source>
        <dbReference type="RuleBase" id="RU362027"/>
    </source>
</evidence>
<evidence type="ECO:0000256" key="2">
    <source>
        <dbReference type="ARBA" id="ARBA00006351"/>
    </source>
</evidence>
<gene>
    <name evidence="6" type="ORF">CQW23_31181</name>
</gene>
<comment type="similarity">
    <text evidence="2 5">Belongs to the glycosyltransferase 8 family.</text>
</comment>
<dbReference type="STRING" id="33114.A0A2G2V8B6"/>
<dbReference type="Proteomes" id="UP000224567">
    <property type="component" value="Unassembled WGS sequence"/>
</dbReference>
<evidence type="ECO:0000313" key="7">
    <source>
        <dbReference type="Proteomes" id="UP000224567"/>
    </source>
</evidence>
<evidence type="ECO:0000313" key="6">
    <source>
        <dbReference type="EMBL" id="PHT29223.1"/>
    </source>
</evidence>
<dbReference type="Gene3D" id="3.90.550.10">
    <property type="entry name" value="Spore Coat Polysaccharide Biosynthesis Protein SpsA, Chain A"/>
    <property type="match status" value="1"/>
</dbReference>
<dbReference type="EMBL" id="MLFT02000138">
    <property type="protein sequence ID" value="PHT29223.1"/>
    <property type="molecule type" value="Genomic_DNA"/>
</dbReference>
<dbReference type="PANTHER" id="PTHR32116:SF30">
    <property type="entry name" value="GALACTURONOSYLTRANSFERASE 15-RELATED"/>
    <property type="match status" value="1"/>
</dbReference>
<protein>
    <recommendedName>
        <fullName evidence="5">Hexosyltransferase</fullName>
        <ecNumber evidence="5">2.4.1.-</ecNumber>
    </recommendedName>
</protein>
<dbReference type="InterPro" id="IPR002495">
    <property type="entry name" value="Glyco_trans_8"/>
</dbReference>
<dbReference type="GO" id="GO:0045489">
    <property type="term" value="P:pectin biosynthetic process"/>
    <property type="evidence" value="ECO:0007669"/>
    <property type="project" value="UniProtKB-UniPathway"/>
</dbReference>
<accession>A0A2G2V8B6</accession>
<dbReference type="AlphaFoldDB" id="A0A2G2V8B6"/>
<dbReference type="OrthoDB" id="411524at2759"/>
<dbReference type="Pfam" id="PF01501">
    <property type="entry name" value="Glyco_transf_8"/>
    <property type="match status" value="1"/>
</dbReference>
<organism evidence="6 7">
    <name type="scientific">Capsicum baccatum</name>
    <name type="common">Peruvian pepper</name>
    <dbReference type="NCBI Taxonomy" id="33114"/>
    <lineage>
        <taxon>Eukaryota</taxon>
        <taxon>Viridiplantae</taxon>
        <taxon>Streptophyta</taxon>
        <taxon>Embryophyta</taxon>
        <taxon>Tracheophyta</taxon>
        <taxon>Spermatophyta</taxon>
        <taxon>Magnoliopsida</taxon>
        <taxon>eudicotyledons</taxon>
        <taxon>Gunneridae</taxon>
        <taxon>Pentapetalae</taxon>
        <taxon>asterids</taxon>
        <taxon>lamiids</taxon>
        <taxon>Solanales</taxon>
        <taxon>Solanaceae</taxon>
        <taxon>Solanoideae</taxon>
        <taxon>Capsiceae</taxon>
        <taxon>Capsicum</taxon>
    </lineage>
</organism>
<evidence type="ECO:0000256" key="3">
    <source>
        <dbReference type="ARBA" id="ARBA00022676"/>
    </source>
</evidence>
<dbReference type="InterPro" id="IPR029993">
    <property type="entry name" value="GAUT"/>
</dbReference>
<reference evidence="7" key="2">
    <citation type="journal article" date="2017" name="J. Anim. Genet.">
        <title>Multiple reference genome sequences of hot pepper reveal the massive evolution of plant disease resistance genes by retroduplication.</title>
        <authorList>
            <person name="Kim S."/>
            <person name="Park J."/>
            <person name="Yeom S.-I."/>
            <person name="Kim Y.-M."/>
            <person name="Seo E."/>
            <person name="Kim K.-T."/>
            <person name="Kim M.-S."/>
            <person name="Lee J.M."/>
            <person name="Cheong K."/>
            <person name="Shin H.-S."/>
            <person name="Kim S.-B."/>
            <person name="Han K."/>
            <person name="Lee J."/>
            <person name="Park M."/>
            <person name="Lee H.-A."/>
            <person name="Lee H.-Y."/>
            <person name="Lee Y."/>
            <person name="Oh S."/>
            <person name="Lee J.H."/>
            <person name="Choi E."/>
            <person name="Choi E."/>
            <person name="Lee S.E."/>
            <person name="Jeon J."/>
            <person name="Kim H."/>
            <person name="Choi G."/>
            <person name="Song H."/>
            <person name="Lee J."/>
            <person name="Lee S.-C."/>
            <person name="Kwon J.-K."/>
            <person name="Lee H.-Y."/>
            <person name="Koo N."/>
            <person name="Hong Y."/>
            <person name="Kim R.W."/>
            <person name="Kang W.-H."/>
            <person name="Huh J.H."/>
            <person name="Kang B.-C."/>
            <person name="Yang T.-J."/>
            <person name="Lee Y.-H."/>
            <person name="Bennetzen J.L."/>
            <person name="Choi D."/>
        </authorList>
    </citation>
    <scope>NUCLEOTIDE SEQUENCE [LARGE SCALE GENOMIC DNA]</scope>
    <source>
        <strain evidence="7">cv. PBC81</strain>
    </source>
</reference>
<dbReference type="GO" id="GO:0000139">
    <property type="term" value="C:Golgi membrane"/>
    <property type="evidence" value="ECO:0007669"/>
    <property type="project" value="UniProtKB-SubCell"/>
</dbReference>
<keyword evidence="7" id="KW-1185">Reference proteome</keyword>
<evidence type="ECO:0000256" key="1">
    <source>
        <dbReference type="ARBA" id="ARBA00004877"/>
    </source>
</evidence>
<proteinExistence type="inferred from homology"/>
<keyword evidence="4" id="KW-0808">Transferase</keyword>
<sequence length="93" mass="10114">MTPANTDTRGTTLPCKNGRENLNSGFELQNPGALPPSLIVLKGYVHRIDPLWNIAGLGYRSIINVIESILEDGAVIHFSGLSKPWLEIGALEM</sequence>
<comment type="pathway">
    <text evidence="1 5">Glycan metabolism; pectin biosynthesis.</text>
</comment>
<dbReference type="UniPathway" id="UPA00845"/>
<reference evidence="6 7" key="1">
    <citation type="journal article" date="2017" name="Genome Biol.">
        <title>New reference genome sequences of hot pepper reveal the massive evolution of plant disease-resistance genes by retroduplication.</title>
        <authorList>
            <person name="Kim S."/>
            <person name="Park J."/>
            <person name="Yeom S.I."/>
            <person name="Kim Y.M."/>
            <person name="Seo E."/>
            <person name="Kim K.T."/>
            <person name="Kim M.S."/>
            <person name="Lee J.M."/>
            <person name="Cheong K."/>
            <person name="Shin H.S."/>
            <person name="Kim S.B."/>
            <person name="Han K."/>
            <person name="Lee J."/>
            <person name="Park M."/>
            <person name="Lee H.A."/>
            <person name="Lee H.Y."/>
            <person name="Lee Y."/>
            <person name="Oh S."/>
            <person name="Lee J.H."/>
            <person name="Choi E."/>
            <person name="Choi E."/>
            <person name="Lee S.E."/>
            <person name="Jeon J."/>
            <person name="Kim H."/>
            <person name="Choi G."/>
            <person name="Song H."/>
            <person name="Lee J."/>
            <person name="Lee S.C."/>
            <person name="Kwon J.K."/>
            <person name="Lee H.Y."/>
            <person name="Koo N."/>
            <person name="Hong Y."/>
            <person name="Kim R.W."/>
            <person name="Kang W.H."/>
            <person name="Huh J.H."/>
            <person name="Kang B.C."/>
            <person name="Yang T.J."/>
            <person name="Lee Y.H."/>
            <person name="Bennetzen J.L."/>
            <person name="Choi D."/>
        </authorList>
    </citation>
    <scope>NUCLEOTIDE SEQUENCE [LARGE SCALE GENOMIC DNA]</scope>
    <source>
        <strain evidence="7">cv. PBC81</strain>
    </source>
</reference>
<comment type="subcellular location">
    <subcellularLocation>
        <location evidence="5">Golgi apparatus membrane</location>
        <topology evidence="5">Single-pass type II membrane protein</topology>
    </subcellularLocation>
</comment>
<dbReference type="SUPFAM" id="SSF53448">
    <property type="entry name" value="Nucleotide-diphospho-sugar transferases"/>
    <property type="match status" value="1"/>
</dbReference>
<comment type="caution">
    <text evidence="6">The sequence shown here is derived from an EMBL/GenBank/DDBJ whole genome shotgun (WGS) entry which is preliminary data.</text>
</comment>
<keyword evidence="3 5" id="KW-0328">Glycosyltransferase</keyword>
<name>A0A2G2V8B6_CAPBA</name>
<dbReference type="GO" id="GO:0047262">
    <property type="term" value="F:polygalacturonate 4-alpha-galacturonosyltransferase activity"/>
    <property type="evidence" value="ECO:0007669"/>
    <property type="project" value="InterPro"/>
</dbReference>